<dbReference type="SMART" id="SM01134">
    <property type="entry name" value="DeoRC"/>
    <property type="match status" value="1"/>
</dbReference>
<keyword evidence="1" id="KW-0805">Transcription regulation</keyword>
<evidence type="ECO:0000256" key="1">
    <source>
        <dbReference type="ARBA" id="ARBA00023015"/>
    </source>
</evidence>
<keyword evidence="2" id="KW-0238">DNA-binding</keyword>
<dbReference type="Pfam" id="PF08220">
    <property type="entry name" value="HTH_DeoR"/>
    <property type="match status" value="1"/>
</dbReference>
<dbReference type="Pfam" id="PF00455">
    <property type="entry name" value="DeoRC"/>
    <property type="match status" value="1"/>
</dbReference>
<dbReference type="GO" id="GO:0003700">
    <property type="term" value="F:DNA-binding transcription factor activity"/>
    <property type="evidence" value="ECO:0007669"/>
    <property type="project" value="InterPro"/>
</dbReference>
<evidence type="ECO:0000313" key="5">
    <source>
        <dbReference type="EMBL" id="EOH98120.1"/>
    </source>
</evidence>
<sequence length="248" mass="28190">MYQEERLRELQQLLKAKEALSAKEMMDYFDVSRDTIRRDFSILASEGKALRTHGGIIAIAEENEVLSLSTRLKESELEKREIAQKAAALIQTGGTYFLDVSSITLMLAQLIEKETTIYTHSLDVANSLSSKSKVTYYLLGGKFFPKNRFFYSLAETEALADVHFDAVFLGAAGLKDGYVRFENEEDALVKRQIMHIAEKKVLLAERAKFRKISTYAIGKITDFDYFVTDKMPDENQLAAFKNEVEIII</sequence>
<dbReference type="InterPro" id="IPR001034">
    <property type="entry name" value="DeoR_HTH"/>
</dbReference>
<dbReference type="SUPFAM" id="SSF46785">
    <property type="entry name" value="Winged helix' DNA-binding domain"/>
    <property type="match status" value="1"/>
</dbReference>
<dbReference type="HOGENOM" id="CLU_060699_2_0_9"/>
<keyword evidence="6" id="KW-1185">Reference proteome</keyword>
<organism evidence="5 6">
    <name type="scientific">Enterococcus pallens ATCC BAA-351</name>
    <dbReference type="NCBI Taxonomy" id="1158607"/>
    <lineage>
        <taxon>Bacteria</taxon>
        <taxon>Bacillati</taxon>
        <taxon>Bacillota</taxon>
        <taxon>Bacilli</taxon>
        <taxon>Lactobacillales</taxon>
        <taxon>Enterococcaceae</taxon>
        <taxon>Enterococcus</taxon>
    </lineage>
</organism>
<evidence type="ECO:0000256" key="2">
    <source>
        <dbReference type="ARBA" id="ARBA00023125"/>
    </source>
</evidence>
<dbReference type="InterPro" id="IPR018356">
    <property type="entry name" value="Tscrpt_reg_HTH_DeoR_CS"/>
</dbReference>
<dbReference type="InterPro" id="IPR036388">
    <property type="entry name" value="WH-like_DNA-bd_sf"/>
</dbReference>
<feature type="domain" description="HTH deoR-type" evidence="4">
    <location>
        <begin position="3"/>
        <end position="58"/>
    </location>
</feature>
<reference evidence="5 6" key="1">
    <citation type="submission" date="2013-02" db="EMBL/GenBank/DDBJ databases">
        <title>The Genome Sequence of Enterococcus pallens BAA-351.</title>
        <authorList>
            <consortium name="The Broad Institute Genome Sequencing Platform"/>
            <consortium name="The Broad Institute Genome Sequencing Center for Infectious Disease"/>
            <person name="Earl A.M."/>
            <person name="Gilmore M.S."/>
            <person name="Lebreton F."/>
            <person name="Walker B."/>
            <person name="Young S.K."/>
            <person name="Zeng Q."/>
            <person name="Gargeya S."/>
            <person name="Fitzgerald M."/>
            <person name="Haas B."/>
            <person name="Abouelleil A."/>
            <person name="Alvarado L."/>
            <person name="Arachchi H.M."/>
            <person name="Berlin A.M."/>
            <person name="Chapman S.B."/>
            <person name="Dewar J."/>
            <person name="Goldberg J."/>
            <person name="Griggs A."/>
            <person name="Gujja S."/>
            <person name="Hansen M."/>
            <person name="Howarth C."/>
            <person name="Imamovic A."/>
            <person name="Larimer J."/>
            <person name="McCowan C."/>
            <person name="Murphy C."/>
            <person name="Neiman D."/>
            <person name="Pearson M."/>
            <person name="Priest M."/>
            <person name="Roberts A."/>
            <person name="Saif S."/>
            <person name="Shea T."/>
            <person name="Sisk P."/>
            <person name="Sykes S."/>
            <person name="Wortman J."/>
            <person name="Nusbaum C."/>
            <person name="Birren B."/>
        </authorList>
    </citation>
    <scope>NUCLEOTIDE SEQUENCE [LARGE SCALE GENOMIC DNA]</scope>
    <source>
        <strain evidence="5 6">ATCC BAA-351</strain>
    </source>
</reference>
<dbReference type="InterPro" id="IPR036390">
    <property type="entry name" value="WH_DNA-bd_sf"/>
</dbReference>
<dbReference type="RefSeq" id="WP_010755851.1">
    <property type="nucleotide sequence ID" value="NZ_ASWD01000007.1"/>
</dbReference>
<dbReference type="Gene3D" id="1.10.10.10">
    <property type="entry name" value="Winged helix-like DNA-binding domain superfamily/Winged helix DNA-binding domain"/>
    <property type="match status" value="1"/>
</dbReference>
<dbReference type="eggNOG" id="COG1349">
    <property type="taxonomic scope" value="Bacteria"/>
</dbReference>
<dbReference type="SUPFAM" id="SSF100950">
    <property type="entry name" value="NagB/RpiA/CoA transferase-like"/>
    <property type="match status" value="1"/>
</dbReference>
<dbReference type="PROSITE" id="PS51000">
    <property type="entry name" value="HTH_DEOR_2"/>
    <property type="match status" value="1"/>
</dbReference>
<name>R2SS70_9ENTE</name>
<dbReference type="GO" id="GO:0003677">
    <property type="term" value="F:DNA binding"/>
    <property type="evidence" value="ECO:0007669"/>
    <property type="project" value="UniProtKB-KW"/>
</dbReference>
<evidence type="ECO:0000259" key="4">
    <source>
        <dbReference type="PROSITE" id="PS51000"/>
    </source>
</evidence>
<protein>
    <recommendedName>
        <fullName evidence="4">HTH deoR-type domain-containing protein</fullName>
    </recommendedName>
</protein>
<dbReference type="Proteomes" id="UP000013782">
    <property type="component" value="Unassembled WGS sequence"/>
</dbReference>
<dbReference type="OrthoDB" id="9798651at2"/>
<evidence type="ECO:0000256" key="3">
    <source>
        <dbReference type="ARBA" id="ARBA00023163"/>
    </source>
</evidence>
<dbReference type="PANTHER" id="PTHR30363:SF51">
    <property type="entry name" value="HTH-TYPE TRANSCRIPTIONAL REPRESSOR GLCR"/>
    <property type="match status" value="1"/>
</dbReference>
<dbReference type="SMART" id="SM00420">
    <property type="entry name" value="HTH_DEOR"/>
    <property type="match status" value="1"/>
</dbReference>
<dbReference type="PANTHER" id="PTHR30363">
    <property type="entry name" value="HTH-TYPE TRANSCRIPTIONAL REGULATOR SRLR-RELATED"/>
    <property type="match status" value="1"/>
</dbReference>
<dbReference type="InterPro" id="IPR037171">
    <property type="entry name" value="NagB/RpiA_transferase-like"/>
</dbReference>
<dbReference type="PRINTS" id="PR00037">
    <property type="entry name" value="HTHLACR"/>
</dbReference>
<dbReference type="PATRIC" id="fig|1158607.3.peg.796"/>
<dbReference type="EMBL" id="AJAQ01000001">
    <property type="protein sequence ID" value="EOH98120.1"/>
    <property type="molecule type" value="Genomic_DNA"/>
</dbReference>
<dbReference type="PROSITE" id="PS00894">
    <property type="entry name" value="HTH_DEOR_1"/>
    <property type="match status" value="1"/>
</dbReference>
<gene>
    <name evidence="5" type="ORF">UAU_00794</name>
</gene>
<dbReference type="InterPro" id="IPR050313">
    <property type="entry name" value="Carb_Metab_HTH_regulators"/>
</dbReference>
<evidence type="ECO:0000313" key="6">
    <source>
        <dbReference type="Proteomes" id="UP000013782"/>
    </source>
</evidence>
<keyword evidence="3" id="KW-0804">Transcription</keyword>
<dbReference type="InterPro" id="IPR014036">
    <property type="entry name" value="DeoR-like_C"/>
</dbReference>
<accession>R2SS70</accession>
<dbReference type="STRING" id="160454.RV10_GL002625"/>
<comment type="caution">
    <text evidence="5">The sequence shown here is derived from an EMBL/GenBank/DDBJ whole genome shotgun (WGS) entry which is preliminary data.</text>
</comment>
<proteinExistence type="predicted"/>
<dbReference type="AlphaFoldDB" id="R2SS70"/>